<sequence length="79" mass="8556">MRRRAADHAERRGTAAHAVSERAGVRLLPLVFSTYSLPPLPIPYLSLTGVEAKGVWMTAVRITAREGTLGTARLCTVPN</sequence>
<dbReference type="EMBL" id="JARHTQ010000006">
    <property type="protein sequence ID" value="MDF2256250.1"/>
    <property type="molecule type" value="Genomic_DNA"/>
</dbReference>
<reference evidence="1 2" key="1">
    <citation type="submission" date="2023-03" db="EMBL/GenBank/DDBJ databases">
        <title>Draft genome sequence of type strain Streptomyces ferralitis JCM 14344.</title>
        <authorList>
            <person name="Klaysubun C."/>
            <person name="Duangmal K."/>
        </authorList>
    </citation>
    <scope>NUCLEOTIDE SEQUENCE [LARGE SCALE GENOMIC DNA]</scope>
    <source>
        <strain evidence="1 2">JCM 14344</strain>
    </source>
</reference>
<gene>
    <name evidence="1" type="ORF">P2L57_11050</name>
</gene>
<name>A0ABT5YXH6_9ACTN</name>
<comment type="caution">
    <text evidence="1">The sequence shown here is derived from an EMBL/GenBank/DDBJ whole genome shotgun (WGS) entry which is preliminary data.</text>
</comment>
<keyword evidence="2" id="KW-1185">Reference proteome</keyword>
<evidence type="ECO:0000313" key="2">
    <source>
        <dbReference type="Proteomes" id="UP001220022"/>
    </source>
</evidence>
<accession>A0ABT5YXH6</accession>
<organism evidence="1 2">
    <name type="scientific">Streptantibioticus ferralitis</name>
    <dbReference type="NCBI Taxonomy" id="236510"/>
    <lineage>
        <taxon>Bacteria</taxon>
        <taxon>Bacillati</taxon>
        <taxon>Actinomycetota</taxon>
        <taxon>Actinomycetes</taxon>
        <taxon>Kitasatosporales</taxon>
        <taxon>Streptomycetaceae</taxon>
        <taxon>Streptantibioticus</taxon>
    </lineage>
</organism>
<proteinExistence type="predicted"/>
<dbReference type="RefSeq" id="WP_275812043.1">
    <property type="nucleotide sequence ID" value="NZ_BAAANM010000004.1"/>
</dbReference>
<protein>
    <submittedName>
        <fullName evidence="1">Uncharacterized protein</fullName>
    </submittedName>
</protein>
<dbReference type="Proteomes" id="UP001220022">
    <property type="component" value="Unassembled WGS sequence"/>
</dbReference>
<evidence type="ECO:0000313" key="1">
    <source>
        <dbReference type="EMBL" id="MDF2256250.1"/>
    </source>
</evidence>